<proteinExistence type="predicted"/>
<keyword evidence="1 4" id="KW-0489">Methyltransferase</keyword>
<evidence type="ECO:0000256" key="2">
    <source>
        <dbReference type="ARBA" id="ARBA00022679"/>
    </source>
</evidence>
<evidence type="ECO:0000313" key="4">
    <source>
        <dbReference type="EMBL" id="MCS5734419.1"/>
    </source>
</evidence>
<dbReference type="EMBL" id="JANLCJ010000004">
    <property type="protein sequence ID" value="MCS5734419.1"/>
    <property type="molecule type" value="Genomic_DNA"/>
</dbReference>
<dbReference type="SUPFAM" id="SSF75217">
    <property type="entry name" value="alpha/beta knot"/>
    <property type="match status" value="1"/>
</dbReference>
<dbReference type="GO" id="GO:0032259">
    <property type="term" value="P:methylation"/>
    <property type="evidence" value="ECO:0007669"/>
    <property type="project" value="UniProtKB-KW"/>
</dbReference>
<dbReference type="Proteomes" id="UP001165586">
    <property type="component" value="Unassembled WGS sequence"/>
</dbReference>
<comment type="caution">
    <text evidence="4">The sequence shown here is derived from an EMBL/GenBank/DDBJ whole genome shotgun (WGS) entry which is preliminary data.</text>
</comment>
<dbReference type="SUPFAM" id="SSF55315">
    <property type="entry name" value="L30e-like"/>
    <property type="match status" value="1"/>
</dbReference>
<dbReference type="PANTHER" id="PTHR43191">
    <property type="entry name" value="RRNA METHYLTRANSFERASE 3"/>
    <property type="match status" value="1"/>
</dbReference>
<evidence type="ECO:0000313" key="5">
    <source>
        <dbReference type="Proteomes" id="UP001165586"/>
    </source>
</evidence>
<accession>A0ABT2H3D2</accession>
<dbReference type="GO" id="GO:0008168">
    <property type="term" value="F:methyltransferase activity"/>
    <property type="evidence" value="ECO:0007669"/>
    <property type="project" value="UniProtKB-KW"/>
</dbReference>
<keyword evidence="5" id="KW-1185">Reference proteome</keyword>
<evidence type="ECO:0000256" key="1">
    <source>
        <dbReference type="ARBA" id="ARBA00022603"/>
    </source>
</evidence>
<dbReference type="PANTHER" id="PTHR43191:SF12">
    <property type="entry name" value="RRNA METHYLASE"/>
    <property type="match status" value="1"/>
</dbReference>
<dbReference type="InterPro" id="IPR051259">
    <property type="entry name" value="rRNA_Methyltransferase"/>
</dbReference>
<evidence type="ECO:0000259" key="3">
    <source>
        <dbReference type="Pfam" id="PF00588"/>
    </source>
</evidence>
<feature type="domain" description="tRNA/rRNA methyltransferase SpoU type" evidence="3">
    <location>
        <begin position="127"/>
        <end position="269"/>
    </location>
</feature>
<dbReference type="Pfam" id="PF00588">
    <property type="entry name" value="SpoU_methylase"/>
    <property type="match status" value="1"/>
</dbReference>
<dbReference type="InterPro" id="IPR001537">
    <property type="entry name" value="SpoU_MeTrfase"/>
</dbReference>
<dbReference type="InterPro" id="IPR029028">
    <property type="entry name" value="Alpha/beta_knot_MTases"/>
</dbReference>
<sequence length="273" mass="28834">MPVIRVTALDDPRLTDYAHATDVALKNARRSEPGRENGLYVAESLLVLERALRAGHVPRSVLALGTSEVEAVAALGAAGHGDVPVFVGPGELLAELTGYLLHRGLIASMTRPPLPDARALLAGARRVVVIENVVDPTNVGAIFRSAGAIGADAVLVTPRCSDPFYRRAIRVSMGTVLQVPWTRVGEWDELEPLLHDEGFHIAALALTPDAVSLRDFEARVPERVALVLGAEGEGLTPEAIAAADTVVQIPMLHGIDSLNVAAASAVALWAVTR</sequence>
<organism evidence="4 5">
    <name type="scientific">Herbiconiux daphne</name>
    <dbReference type="NCBI Taxonomy" id="2970914"/>
    <lineage>
        <taxon>Bacteria</taxon>
        <taxon>Bacillati</taxon>
        <taxon>Actinomycetota</taxon>
        <taxon>Actinomycetes</taxon>
        <taxon>Micrococcales</taxon>
        <taxon>Microbacteriaceae</taxon>
        <taxon>Herbiconiux</taxon>
    </lineage>
</organism>
<keyword evidence="2" id="KW-0808">Transferase</keyword>
<dbReference type="InterPro" id="IPR029064">
    <property type="entry name" value="Ribosomal_eL30-like_sf"/>
</dbReference>
<protein>
    <submittedName>
        <fullName evidence="4">RNA methyltransferase</fullName>
    </submittedName>
</protein>
<dbReference type="RefSeq" id="WP_259539284.1">
    <property type="nucleotide sequence ID" value="NZ_JANLCJ010000004.1"/>
</dbReference>
<name>A0ABT2H3D2_9MICO</name>
<dbReference type="Gene3D" id="3.40.1280.10">
    <property type="match status" value="1"/>
</dbReference>
<gene>
    <name evidence="4" type="ORF">N1032_11790</name>
</gene>
<reference evidence="4" key="1">
    <citation type="submission" date="2022-08" db="EMBL/GenBank/DDBJ databases">
        <authorList>
            <person name="Deng Y."/>
            <person name="Han X.-F."/>
            <person name="Zhang Y.-Q."/>
        </authorList>
    </citation>
    <scope>NUCLEOTIDE SEQUENCE</scope>
    <source>
        <strain evidence="4">CPCC 203386</strain>
    </source>
</reference>
<dbReference type="CDD" id="cd18095">
    <property type="entry name" value="SpoU-like_rRNA-MTase"/>
    <property type="match status" value="1"/>
</dbReference>
<dbReference type="InterPro" id="IPR029026">
    <property type="entry name" value="tRNA_m1G_MTases_N"/>
</dbReference>